<gene>
    <name evidence="1" type="ORF">DK846_02225</name>
</gene>
<dbReference type="AlphaFoldDB" id="A0A2V2N1H2"/>
<accession>A0A2V2N1H2</accession>
<dbReference type="RefSeq" id="WP_109967281.1">
    <property type="nucleotide sequence ID" value="NZ_QGMY01000002.1"/>
</dbReference>
<evidence type="ECO:0000313" key="1">
    <source>
        <dbReference type="EMBL" id="PWR74002.1"/>
    </source>
</evidence>
<dbReference type="Proteomes" id="UP000245657">
    <property type="component" value="Unassembled WGS sequence"/>
</dbReference>
<dbReference type="EMBL" id="QGMY01000002">
    <property type="protein sequence ID" value="PWR74002.1"/>
    <property type="molecule type" value="Genomic_DNA"/>
</dbReference>
<name>A0A2V2N1H2_9EURY</name>
<protein>
    <submittedName>
        <fullName evidence="1">Uncharacterized protein</fullName>
    </submittedName>
</protein>
<keyword evidence="2" id="KW-1185">Reference proteome</keyword>
<dbReference type="OrthoDB" id="115657at2157"/>
<organism evidence="1 2">
    <name type="scientific">Methanospirillum lacunae</name>
    <dbReference type="NCBI Taxonomy" id="668570"/>
    <lineage>
        <taxon>Archaea</taxon>
        <taxon>Methanobacteriati</taxon>
        <taxon>Methanobacteriota</taxon>
        <taxon>Stenosarchaea group</taxon>
        <taxon>Methanomicrobia</taxon>
        <taxon>Methanomicrobiales</taxon>
        <taxon>Methanospirillaceae</taxon>
        <taxon>Methanospirillum</taxon>
    </lineage>
</organism>
<proteinExistence type="predicted"/>
<evidence type="ECO:0000313" key="2">
    <source>
        <dbReference type="Proteomes" id="UP000245657"/>
    </source>
</evidence>
<comment type="caution">
    <text evidence="1">The sequence shown here is derived from an EMBL/GenBank/DDBJ whole genome shotgun (WGS) entry which is preliminary data.</text>
</comment>
<sequence>MLEKAGFIQKSRMVTIDETGNPTEIVEVVIEGRRYGIQVDELVQALRGSISARTYKLRTNWKQYVGALAGIAYLSSSGKALNFEFVDGTKFTTSIDSLRSLLSRRSSYAPVARLPISTTLGSHPRVGSGQRALPHF</sequence>
<reference evidence="1 2" key="1">
    <citation type="submission" date="2018-05" db="EMBL/GenBank/DDBJ databases">
        <title>Draft genome of Methanospirillum lacunae Ki8-1.</title>
        <authorList>
            <person name="Dueholm M.S."/>
            <person name="Nielsen P.H."/>
            <person name="Bakmann L.F."/>
            <person name="Otzen D.E."/>
        </authorList>
    </citation>
    <scope>NUCLEOTIDE SEQUENCE [LARGE SCALE GENOMIC DNA]</scope>
    <source>
        <strain evidence="1 2">Ki8-1</strain>
    </source>
</reference>